<name>A0AAX7W145_ASTCA</name>
<keyword evidence="1" id="KW-1133">Transmembrane helix</keyword>
<dbReference type="SMART" id="SM00034">
    <property type="entry name" value="CLECT"/>
    <property type="match status" value="3"/>
</dbReference>
<reference evidence="3" key="3">
    <citation type="submission" date="2025-09" db="UniProtKB">
        <authorList>
            <consortium name="Ensembl"/>
        </authorList>
    </citation>
    <scope>IDENTIFICATION</scope>
</reference>
<dbReference type="SUPFAM" id="SSF56436">
    <property type="entry name" value="C-type lectin-like"/>
    <property type="match status" value="3"/>
</dbReference>
<feature type="domain" description="C-type lectin" evidence="2">
    <location>
        <begin position="266"/>
        <end position="388"/>
    </location>
</feature>
<dbReference type="Proteomes" id="UP000265100">
    <property type="component" value="Chromosome 1"/>
</dbReference>
<evidence type="ECO:0000313" key="4">
    <source>
        <dbReference type="Proteomes" id="UP000265100"/>
    </source>
</evidence>
<dbReference type="Ensembl" id="ENSACLT00000084658.1">
    <property type="protein sequence ID" value="ENSACLP00000082466.1"/>
    <property type="gene ID" value="ENSACLG00000032006.1"/>
</dbReference>
<dbReference type="Pfam" id="PF00059">
    <property type="entry name" value="Lectin_C"/>
    <property type="match status" value="3"/>
</dbReference>
<dbReference type="Gene3D" id="3.10.100.10">
    <property type="entry name" value="Mannose-Binding Protein A, subunit A"/>
    <property type="match status" value="3"/>
</dbReference>
<dbReference type="CDD" id="cd00037">
    <property type="entry name" value="CLECT"/>
    <property type="match status" value="1"/>
</dbReference>
<feature type="domain" description="C-type lectin" evidence="2">
    <location>
        <begin position="59"/>
        <end position="168"/>
    </location>
</feature>
<reference evidence="3" key="1">
    <citation type="submission" date="2018-05" db="EMBL/GenBank/DDBJ databases">
        <authorList>
            <person name="Datahose"/>
        </authorList>
    </citation>
    <scope>NUCLEOTIDE SEQUENCE</scope>
</reference>
<proteinExistence type="predicted"/>
<keyword evidence="1" id="KW-0812">Transmembrane</keyword>
<dbReference type="AlphaFoldDB" id="A0AAX7W145"/>
<feature type="domain" description="C-type lectin" evidence="2">
    <location>
        <begin position="172"/>
        <end position="271"/>
    </location>
</feature>
<keyword evidence="1" id="KW-0472">Membrane</keyword>
<reference evidence="3" key="2">
    <citation type="submission" date="2025-08" db="UniProtKB">
        <authorList>
            <consortium name="Ensembl"/>
        </authorList>
    </citation>
    <scope>IDENTIFICATION</scope>
</reference>
<evidence type="ECO:0000313" key="3">
    <source>
        <dbReference type="Ensembl" id="ENSACLP00000082466.1"/>
    </source>
</evidence>
<evidence type="ECO:0000256" key="1">
    <source>
        <dbReference type="SAM" id="Phobius"/>
    </source>
</evidence>
<dbReference type="GeneTree" id="ENSGT00940000163460"/>
<dbReference type="InterPro" id="IPR016186">
    <property type="entry name" value="C-type_lectin-like/link_sf"/>
</dbReference>
<dbReference type="PANTHER" id="PTHR45784:SF8">
    <property type="entry name" value="C-TYPE MANNOSE RECEPTOR 2-RELATED"/>
    <property type="match status" value="1"/>
</dbReference>
<dbReference type="InterPro" id="IPR001304">
    <property type="entry name" value="C-type_lectin-like"/>
</dbReference>
<dbReference type="PANTHER" id="PTHR45784">
    <property type="entry name" value="C-TYPE LECTIN DOMAIN FAMILY 20 MEMBER A-RELATED"/>
    <property type="match status" value="1"/>
</dbReference>
<feature type="transmembrane region" description="Helical" evidence="1">
    <location>
        <begin position="36"/>
        <end position="60"/>
    </location>
</feature>
<sequence>MKPKVVRHLAECCRLIQQPGMHQNRNLAMTVMKSSFVGLFFLYFSSTVSGLGSVVSRGYWYSNIHYTWQEARSYCRSWNGDNDLATVYWQSDIEQQDMSIYNSWIGLHRETDANQALDGWTWPNGENLNFNAWDYGEPDWGQRCGYVNYNSKRLRSGDCENYFFFICDNLGFIPESKMWDEAKDYCQDKNRSLAKFTDIGDINSHVKKEDFPVWIGLYRDGETWRWSAGTSGYINWALGEPKNNSDCASVLSVSKQMAAQNCSHRFPFLCYWNNLVVIKENKTWEEALDHCRALHSPTHQQFRYDLISVQPEDYNKIMAVVTEASTEEVWTGLRFLAGKWLWVNGADMKFSNLAQCPPTVQRCGVLRKTSTHSIETRDCAERRNFVCYRK</sequence>
<evidence type="ECO:0000259" key="2">
    <source>
        <dbReference type="PROSITE" id="PS50041"/>
    </source>
</evidence>
<protein>
    <recommendedName>
        <fullName evidence="2">C-type lectin domain-containing protein</fullName>
    </recommendedName>
</protein>
<dbReference type="InterPro" id="IPR016187">
    <property type="entry name" value="CTDL_fold"/>
</dbReference>
<dbReference type="PROSITE" id="PS50041">
    <property type="entry name" value="C_TYPE_LECTIN_2"/>
    <property type="match status" value="3"/>
</dbReference>
<keyword evidence="4" id="KW-1185">Reference proteome</keyword>
<organism evidence="3 4">
    <name type="scientific">Astatotilapia calliptera</name>
    <name type="common">Eastern happy</name>
    <name type="synonym">Chromis callipterus</name>
    <dbReference type="NCBI Taxonomy" id="8154"/>
    <lineage>
        <taxon>Eukaryota</taxon>
        <taxon>Metazoa</taxon>
        <taxon>Chordata</taxon>
        <taxon>Craniata</taxon>
        <taxon>Vertebrata</taxon>
        <taxon>Euteleostomi</taxon>
        <taxon>Actinopterygii</taxon>
        <taxon>Neopterygii</taxon>
        <taxon>Teleostei</taxon>
        <taxon>Neoteleostei</taxon>
        <taxon>Acanthomorphata</taxon>
        <taxon>Ovalentaria</taxon>
        <taxon>Cichlomorphae</taxon>
        <taxon>Cichliformes</taxon>
        <taxon>Cichlidae</taxon>
        <taxon>African cichlids</taxon>
        <taxon>Pseudocrenilabrinae</taxon>
        <taxon>Haplochromini</taxon>
        <taxon>Astatotilapia</taxon>
    </lineage>
</organism>
<accession>A0AAX7W145</accession>